<keyword evidence="2" id="KW-1185">Reference proteome</keyword>
<evidence type="ECO:0000313" key="1">
    <source>
        <dbReference type="EMBL" id="KAG5592056.1"/>
    </source>
</evidence>
<sequence length="121" mass="13469">MIDTIKRNTNVVDTPSNVNMAEQPDIVPDPSYPILDTKIVPSDTEVEVISSIVSPQLSDVVRKSNRPVKPPLWHTYYVLTKKNKSVSACLYSIVDAVDYQSITPTYKTCSFYGNENSLSVS</sequence>
<reference evidence="1 2" key="1">
    <citation type="submission" date="2020-09" db="EMBL/GenBank/DDBJ databases">
        <title>De no assembly of potato wild relative species, Solanum commersonii.</title>
        <authorList>
            <person name="Cho K."/>
        </authorList>
    </citation>
    <scope>NUCLEOTIDE SEQUENCE [LARGE SCALE GENOMIC DNA]</scope>
    <source>
        <strain evidence="1">LZ3.2</strain>
        <tissue evidence="1">Leaf</tissue>
    </source>
</reference>
<protein>
    <submittedName>
        <fullName evidence="1">Uncharacterized protein</fullName>
    </submittedName>
</protein>
<comment type="caution">
    <text evidence="1">The sequence shown here is derived from an EMBL/GenBank/DDBJ whole genome shotgun (WGS) entry which is preliminary data.</text>
</comment>
<evidence type="ECO:0000313" key="2">
    <source>
        <dbReference type="Proteomes" id="UP000824120"/>
    </source>
</evidence>
<dbReference type="EMBL" id="JACXVP010000008">
    <property type="protein sequence ID" value="KAG5592056.1"/>
    <property type="molecule type" value="Genomic_DNA"/>
</dbReference>
<organism evidence="1 2">
    <name type="scientific">Solanum commersonii</name>
    <name type="common">Commerson's wild potato</name>
    <name type="synonym">Commerson's nightshade</name>
    <dbReference type="NCBI Taxonomy" id="4109"/>
    <lineage>
        <taxon>Eukaryota</taxon>
        <taxon>Viridiplantae</taxon>
        <taxon>Streptophyta</taxon>
        <taxon>Embryophyta</taxon>
        <taxon>Tracheophyta</taxon>
        <taxon>Spermatophyta</taxon>
        <taxon>Magnoliopsida</taxon>
        <taxon>eudicotyledons</taxon>
        <taxon>Gunneridae</taxon>
        <taxon>Pentapetalae</taxon>
        <taxon>asterids</taxon>
        <taxon>lamiids</taxon>
        <taxon>Solanales</taxon>
        <taxon>Solanaceae</taxon>
        <taxon>Solanoideae</taxon>
        <taxon>Solaneae</taxon>
        <taxon>Solanum</taxon>
    </lineage>
</organism>
<proteinExistence type="predicted"/>
<dbReference type="Proteomes" id="UP000824120">
    <property type="component" value="Chromosome 8"/>
</dbReference>
<gene>
    <name evidence="1" type="ORF">H5410_042570</name>
</gene>
<accession>A0A9J5XXV4</accession>
<name>A0A9J5XXV4_SOLCO</name>
<dbReference type="AlphaFoldDB" id="A0A9J5XXV4"/>